<dbReference type="InterPro" id="IPR051059">
    <property type="entry name" value="VerF-like"/>
</dbReference>
<feature type="compositionally biased region" description="Polar residues" evidence="8">
    <location>
        <begin position="454"/>
        <end position="463"/>
    </location>
</feature>
<organism evidence="10 11">
    <name type="scientific">Lomentospora prolificans</name>
    <dbReference type="NCBI Taxonomy" id="41688"/>
    <lineage>
        <taxon>Eukaryota</taxon>
        <taxon>Fungi</taxon>
        <taxon>Dikarya</taxon>
        <taxon>Ascomycota</taxon>
        <taxon>Pezizomycotina</taxon>
        <taxon>Sordariomycetes</taxon>
        <taxon>Hypocreomycetidae</taxon>
        <taxon>Microascales</taxon>
        <taxon>Microascaceae</taxon>
        <taxon>Lomentospora</taxon>
    </lineage>
</organism>
<dbReference type="EMBL" id="NLAX01000001">
    <property type="protein sequence ID" value="PKS13338.1"/>
    <property type="molecule type" value="Genomic_DNA"/>
</dbReference>
<dbReference type="GO" id="GO:0006351">
    <property type="term" value="P:DNA-templated transcription"/>
    <property type="evidence" value="ECO:0007669"/>
    <property type="project" value="InterPro"/>
</dbReference>
<dbReference type="GO" id="GO:0005634">
    <property type="term" value="C:nucleus"/>
    <property type="evidence" value="ECO:0007669"/>
    <property type="project" value="UniProtKB-SubCell"/>
</dbReference>
<comment type="caution">
    <text evidence="10">The sequence shown here is derived from an EMBL/GenBank/DDBJ whole genome shotgun (WGS) entry which is preliminary data.</text>
</comment>
<dbReference type="AlphaFoldDB" id="A0A2N3NLQ4"/>
<evidence type="ECO:0000256" key="8">
    <source>
        <dbReference type="SAM" id="MobiDB-lite"/>
    </source>
</evidence>
<evidence type="ECO:0000256" key="7">
    <source>
        <dbReference type="PROSITE-ProRule" id="PRU00042"/>
    </source>
</evidence>
<dbReference type="GO" id="GO:0000978">
    <property type="term" value="F:RNA polymerase II cis-regulatory region sequence-specific DNA binding"/>
    <property type="evidence" value="ECO:0007669"/>
    <property type="project" value="InterPro"/>
</dbReference>
<evidence type="ECO:0000259" key="9">
    <source>
        <dbReference type="PROSITE" id="PS50157"/>
    </source>
</evidence>
<dbReference type="InParanoid" id="A0A2N3NLQ4"/>
<keyword evidence="2" id="KW-0479">Metal-binding</keyword>
<dbReference type="FunFam" id="3.30.160.60:FF:000576">
    <property type="entry name" value="C2H2 transcription factor (AmdX)"/>
    <property type="match status" value="1"/>
</dbReference>
<protein>
    <recommendedName>
        <fullName evidence="9">C2H2-type domain-containing protein</fullName>
    </recommendedName>
</protein>
<dbReference type="VEuPathDB" id="FungiDB:jhhlp_000109"/>
<dbReference type="SMART" id="SM00355">
    <property type="entry name" value="ZnF_C2H2"/>
    <property type="match status" value="2"/>
</dbReference>
<evidence type="ECO:0000256" key="2">
    <source>
        <dbReference type="ARBA" id="ARBA00022723"/>
    </source>
</evidence>
<keyword evidence="4 7" id="KW-0863">Zinc-finger</keyword>
<dbReference type="PROSITE" id="PS00028">
    <property type="entry name" value="ZINC_FINGER_C2H2_1"/>
    <property type="match status" value="2"/>
</dbReference>
<dbReference type="InterPro" id="IPR013087">
    <property type="entry name" value="Znf_C2H2_type"/>
</dbReference>
<keyword evidence="11" id="KW-1185">Reference proteome</keyword>
<accession>A0A2N3NLQ4</accession>
<feature type="domain" description="C2H2-type" evidence="9">
    <location>
        <begin position="77"/>
        <end position="104"/>
    </location>
</feature>
<reference evidence="10 11" key="1">
    <citation type="journal article" date="2017" name="G3 (Bethesda)">
        <title>First Draft Genome Sequence of the Pathogenic Fungus Lomentospora prolificans (Formerly Scedosporium prolificans).</title>
        <authorList>
            <person name="Luo R."/>
            <person name="Zimin A."/>
            <person name="Workman R."/>
            <person name="Fan Y."/>
            <person name="Pertea G."/>
            <person name="Grossman N."/>
            <person name="Wear M.P."/>
            <person name="Jia B."/>
            <person name="Miller H."/>
            <person name="Casadevall A."/>
            <person name="Timp W."/>
            <person name="Zhang S.X."/>
            <person name="Salzberg S.L."/>
        </authorList>
    </citation>
    <scope>NUCLEOTIDE SEQUENCE [LARGE SCALE GENOMIC DNA]</scope>
    <source>
        <strain evidence="10 11">JHH-5317</strain>
    </source>
</reference>
<gene>
    <name evidence="10" type="ORF">jhhlp_000109</name>
</gene>
<feature type="region of interest" description="Disordered" evidence="8">
    <location>
        <begin position="454"/>
        <end position="477"/>
    </location>
</feature>
<proteinExistence type="predicted"/>
<evidence type="ECO:0000256" key="1">
    <source>
        <dbReference type="ARBA" id="ARBA00004123"/>
    </source>
</evidence>
<dbReference type="FunCoup" id="A0A2N3NLQ4">
    <property type="interactions" value="677"/>
</dbReference>
<feature type="compositionally biased region" description="Low complexity" evidence="8">
    <location>
        <begin position="946"/>
        <end position="962"/>
    </location>
</feature>
<dbReference type="GO" id="GO:0008270">
    <property type="term" value="F:zinc ion binding"/>
    <property type="evidence" value="ECO:0007669"/>
    <property type="project" value="UniProtKB-KW"/>
</dbReference>
<keyword evidence="6" id="KW-0539">Nucleus</keyword>
<feature type="region of interest" description="Disordered" evidence="8">
    <location>
        <begin position="337"/>
        <end position="375"/>
    </location>
</feature>
<feature type="region of interest" description="Disordered" evidence="8">
    <location>
        <begin position="126"/>
        <end position="161"/>
    </location>
</feature>
<dbReference type="Gene3D" id="3.30.160.60">
    <property type="entry name" value="Classic Zinc Finger"/>
    <property type="match status" value="2"/>
</dbReference>
<dbReference type="SUPFAM" id="SSF57667">
    <property type="entry name" value="beta-beta-alpha zinc fingers"/>
    <property type="match status" value="1"/>
</dbReference>
<dbReference type="Pfam" id="PF00096">
    <property type="entry name" value="zf-C2H2"/>
    <property type="match status" value="2"/>
</dbReference>
<dbReference type="GO" id="GO:0000981">
    <property type="term" value="F:DNA-binding transcription factor activity, RNA polymerase II-specific"/>
    <property type="evidence" value="ECO:0007669"/>
    <property type="project" value="InterPro"/>
</dbReference>
<dbReference type="InterPro" id="IPR007219">
    <property type="entry name" value="XnlR_reg_dom"/>
</dbReference>
<dbReference type="InterPro" id="IPR036236">
    <property type="entry name" value="Znf_C2H2_sf"/>
</dbReference>
<dbReference type="PANTHER" id="PTHR40626:SF13">
    <property type="entry name" value="RESPIRATION FACTOR 2-RELATED"/>
    <property type="match status" value="1"/>
</dbReference>
<dbReference type="GO" id="GO:0000785">
    <property type="term" value="C:chromatin"/>
    <property type="evidence" value="ECO:0007669"/>
    <property type="project" value="TreeGrafter"/>
</dbReference>
<name>A0A2N3NLQ4_9PEZI</name>
<feature type="compositionally biased region" description="Low complexity" evidence="8">
    <location>
        <begin position="38"/>
        <end position="55"/>
    </location>
</feature>
<evidence type="ECO:0000256" key="4">
    <source>
        <dbReference type="ARBA" id="ARBA00022771"/>
    </source>
</evidence>
<keyword evidence="5" id="KW-0862">Zinc</keyword>
<dbReference type="STRING" id="41688.A0A2N3NLQ4"/>
<feature type="region of interest" description="Disordered" evidence="8">
    <location>
        <begin position="1"/>
        <end position="77"/>
    </location>
</feature>
<evidence type="ECO:0000313" key="11">
    <source>
        <dbReference type="Proteomes" id="UP000233524"/>
    </source>
</evidence>
<feature type="compositionally biased region" description="Polar residues" evidence="8">
    <location>
        <begin position="15"/>
        <end position="27"/>
    </location>
</feature>
<evidence type="ECO:0000256" key="5">
    <source>
        <dbReference type="ARBA" id="ARBA00022833"/>
    </source>
</evidence>
<dbReference type="Pfam" id="PF04082">
    <property type="entry name" value="Fungal_trans"/>
    <property type="match status" value="1"/>
</dbReference>
<dbReference type="FunFam" id="3.30.160.60:FF:000343">
    <property type="entry name" value="C2H2 transcription factor (AmdX)"/>
    <property type="match status" value="1"/>
</dbReference>
<feature type="compositionally biased region" description="Low complexity" evidence="8">
    <location>
        <begin position="344"/>
        <end position="355"/>
    </location>
</feature>
<sequence length="1168" mass="126428">MTMNDSGVNIDKTPTMPNSNTSPNGASGSPITPPMPTPTTTNTTGTAEETASTITVNTTKTPASNFPPPKTDKPRPHVCATCQRSFARLEHLKRHERSHTKEKPFACPECTRCFARRDLLLRHQQKLHQTTTPSSRPRNRRESAASANPVQSRARKNSIAGPNAAAAAAAAANAASMRPRANTISHVDVQMLAAANASAARAMPGHNRHPSLAGLPLHHNMDSIFGGMSVAMGQRGINPHGLPKLETNQLNQMDFSGGLRTAPPMPFSNEFDFEGLLFPGQGSTINPNALHYNDSPQSMALDPTSPFAHGLHDLSSQHLDDIDWLSGFEHQMSFHTNENAVDGSSPSAISTTSQSGISDVMLDGSNHPPPVGTSSMWQPTSMGPPQMPNPFALDINSSVFPDLMNGSPISPQPASQKLNDAYFSTPPSSLTSLSPTLMNGITASQNINQALSYSNAPETPTSLANGGNGNNQQANASPNITEATRNAIVNALNQRPSFGRKYSLQAPGSPLSPQFQASPVNVSDNAKSLPSTQDLQRYVGAYLRYFHPHLPFLHIPTLSFDVPPPSPVNGRAGGVAGSGCLILSMAAIGALYEMDHAQSRELFEMAKKMVQQYLEERRKADVRKADCLRTPGSDVTPQPQENATHTPVWLVQAMLLNVVYGHNCGDKTASEIASTHCAALVSLAQGADLLRQTRVEAESHDTMMSDDAAWNAAIKSESDEQAEWIKWKNIEEKKRTLFAIFVLSSLLVSFFNHAPTLTNSEITLDLPCDEKFFSAETAAAFHARGGVQAADRNRVTFHDALAELLRANDRQQKQGTRDVPSDLRPSSFGCFVLINALHNYIWETRQRHHTKGWTNEGIEAMHQHLEPALKMWQTAWTKSSNAGGDLTVGPGVLSTDSVPLLDIAHVRLYVNLSLSKERFWKRDWDGVAEEIARSSEASPLVENTPEANSEANSADSSDTSMSGSGGADSPATQISIPQEFSAPGKIAPQPSSEADMQRREKYLRTAAFYAAESLLSMARASGDLTGRELTLQISLCIMDCSQVLAEWVATLQDRVGRYLGILGQDDVELTQVPAIMLLEEEDVKLLKQVQDIIATIEPNLSLELTSANVNLGLGANTYSGYAAKLLQLASRSLFKSAVWPGTHLMAECLEAHANHMRSRAEKSILACE</sequence>
<dbReference type="CDD" id="cd12148">
    <property type="entry name" value="fungal_TF_MHR"/>
    <property type="match status" value="1"/>
</dbReference>
<dbReference type="OrthoDB" id="6077919at2759"/>
<evidence type="ECO:0000256" key="3">
    <source>
        <dbReference type="ARBA" id="ARBA00022737"/>
    </source>
</evidence>
<dbReference type="PROSITE" id="PS50157">
    <property type="entry name" value="ZINC_FINGER_C2H2_2"/>
    <property type="match status" value="2"/>
</dbReference>
<feature type="domain" description="C2H2-type" evidence="9">
    <location>
        <begin position="105"/>
        <end position="133"/>
    </location>
</feature>
<feature type="region of interest" description="Disordered" evidence="8">
    <location>
        <begin position="934"/>
        <end position="973"/>
    </location>
</feature>
<evidence type="ECO:0000313" key="10">
    <source>
        <dbReference type="EMBL" id="PKS13338.1"/>
    </source>
</evidence>
<evidence type="ECO:0000256" key="6">
    <source>
        <dbReference type="ARBA" id="ARBA00023242"/>
    </source>
</evidence>
<dbReference type="PANTHER" id="PTHR40626">
    <property type="entry name" value="MIP31509P"/>
    <property type="match status" value="1"/>
</dbReference>
<comment type="subcellular location">
    <subcellularLocation>
        <location evidence="1">Nucleus</location>
    </subcellularLocation>
</comment>
<dbReference type="Proteomes" id="UP000233524">
    <property type="component" value="Unassembled WGS sequence"/>
</dbReference>
<keyword evidence="3" id="KW-0677">Repeat</keyword>